<evidence type="ECO:0000256" key="6">
    <source>
        <dbReference type="ARBA" id="ARBA00023306"/>
    </source>
</evidence>
<dbReference type="Pfam" id="PF05557">
    <property type="entry name" value="MAD"/>
    <property type="match status" value="1"/>
</dbReference>
<dbReference type="PANTHER" id="PTHR23168">
    <property type="entry name" value="MITOTIC SPINDLE ASSEMBLY CHECKPOINT PROTEIN MAD1 MITOTIC ARREST DEFICIENT-LIKE PROTEIN 1"/>
    <property type="match status" value="1"/>
</dbReference>
<protein>
    <recommendedName>
        <fullName evidence="11">Mitotic spindle assembly checkpoint protein MAD1</fullName>
    </recommendedName>
</protein>
<keyword evidence="5" id="KW-0539">Nucleus</keyword>
<proteinExistence type="inferred from homology"/>
<name>A0ABP0KYM1_9DINO</name>
<evidence type="ECO:0000256" key="1">
    <source>
        <dbReference type="ARBA" id="ARBA00004123"/>
    </source>
</evidence>
<evidence type="ECO:0000313" key="9">
    <source>
        <dbReference type="EMBL" id="CAK9031947.1"/>
    </source>
</evidence>
<keyword evidence="6" id="KW-0131">Cell cycle</keyword>
<evidence type="ECO:0008006" key="11">
    <source>
        <dbReference type="Google" id="ProtNLM"/>
    </source>
</evidence>
<feature type="coiled-coil region" evidence="7">
    <location>
        <begin position="50"/>
        <end position="138"/>
    </location>
</feature>
<comment type="subcellular location">
    <subcellularLocation>
        <location evidence="1">Nucleus</location>
    </subcellularLocation>
</comment>
<dbReference type="Gene3D" id="3.30.457.60">
    <property type="match status" value="1"/>
</dbReference>
<dbReference type="InterPro" id="IPR008672">
    <property type="entry name" value="Mad1"/>
</dbReference>
<comment type="caution">
    <text evidence="8">The sequence shown here is derived from an EMBL/GenBank/DDBJ whole genome shotgun (WGS) entry which is preliminary data.</text>
</comment>
<evidence type="ECO:0000313" key="8">
    <source>
        <dbReference type="EMBL" id="CAK9031934.1"/>
    </source>
</evidence>
<keyword evidence="4" id="KW-0498">Mitosis</keyword>
<keyword evidence="10" id="KW-1185">Reference proteome</keyword>
<keyword evidence="7" id="KW-0175">Coiled coil</keyword>
<sequence>MQSPAGAVQSARFQELCEDIDRFLDPSLASSNASLCDGDSKATAKLSLSKGQAALELQRLSRINEGLKEELEGCQQELARAHLKPTRKGLQEERDQLEIELQAERTKKRRISEMEDELTKLRRERDLLACELQEVREECRQKGSQRSDVAVLEDEKKNSIISSLQSQLLQSLKQSHTPKDDVLKSRVSELEQEVLYLQMLLKESYPEHDLASQLRSKHIDFERQLHESEKVHVDLLQAREKILTLEQEKMSLQAAVDIHEKALKDYNDAQAEIARTRQDQDLYQASIADILTSARQLLDMPESLSEPSPSNLRLVWSRLHSHWTKEAHKVLELQRQVCEAEEKQSRVKTEMSKLQIDFSFAELQQQELRRKLKESDGFLQKLRAQNTVLREALAGKQIHIQHEDLLIADQGASEKDLQLETSALQTMKKETESLRQEVERLTDVEGKLRKVETTNAELWQANKDLERQIAQKEMQNSSIPTDQMNPLSQADYDGRTTKIVHLLRGPLQGAGNSYDLEQQQAARQLERYKKATKKYVSEFREGLYHLLGWKVEMRGDGSSLRWHLTSRYQDGHVRELVFQLRPGRSGQPAEFDLLGTPWAEQLQSDRQAMAYLEVYNSIPGFLAHVTVDRLAQQTFTR</sequence>
<organism evidence="8 10">
    <name type="scientific">Durusdinium trenchii</name>
    <dbReference type="NCBI Taxonomy" id="1381693"/>
    <lineage>
        <taxon>Eukaryota</taxon>
        <taxon>Sar</taxon>
        <taxon>Alveolata</taxon>
        <taxon>Dinophyceae</taxon>
        <taxon>Suessiales</taxon>
        <taxon>Symbiodiniaceae</taxon>
        <taxon>Durusdinium</taxon>
    </lineage>
</organism>
<keyword evidence="3" id="KW-0132">Cell division</keyword>
<feature type="coiled-coil region" evidence="7">
    <location>
        <begin position="235"/>
        <end position="279"/>
    </location>
</feature>
<dbReference type="EMBL" id="CAXAMN010010502">
    <property type="protein sequence ID" value="CAK9031934.1"/>
    <property type="molecule type" value="Genomic_DNA"/>
</dbReference>
<reference evidence="8 10" key="1">
    <citation type="submission" date="2024-02" db="EMBL/GenBank/DDBJ databases">
        <authorList>
            <person name="Chen Y."/>
            <person name="Shah S."/>
            <person name="Dougan E. K."/>
            <person name="Thang M."/>
            <person name="Chan C."/>
        </authorList>
    </citation>
    <scope>NUCLEOTIDE SEQUENCE [LARGE SCALE GENOMIC DNA]</scope>
</reference>
<evidence type="ECO:0000256" key="2">
    <source>
        <dbReference type="ARBA" id="ARBA00008029"/>
    </source>
</evidence>
<feature type="coiled-coil region" evidence="7">
    <location>
        <begin position="417"/>
        <end position="444"/>
    </location>
</feature>
<comment type="similarity">
    <text evidence="2">Belongs to the MAD1 family.</text>
</comment>
<evidence type="ECO:0000256" key="7">
    <source>
        <dbReference type="SAM" id="Coils"/>
    </source>
</evidence>
<accession>A0ABP0KYM1</accession>
<evidence type="ECO:0000313" key="10">
    <source>
        <dbReference type="Proteomes" id="UP001642484"/>
    </source>
</evidence>
<dbReference type="Proteomes" id="UP001642484">
    <property type="component" value="Unassembled WGS sequence"/>
</dbReference>
<gene>
    <name evidence="8" type="ORF">CCMP2556_LOCUS18481</name>
    <name evidence="9" type="ORF">CCMP2556_LOCUS18485</name>
</gene>
<dbReference type="PANTHER" id="PTHR23168:SF0">
    <property type="entry name" value="MITOTIC SPINDLE ASSEMBLY CHECKPOINT PROTEIN MAD1"/>
    <property type="match status" value="1"/>
</dbReference>
<evidence type="ECO:0000256" key="3">
    <source>
        <dbReference type="ARBA" id="ARBA00022618"/>
    </source>
</evidence>
<evidence type="ECO:0000256" key="4">
    <source>
        <dbReference type="ARBA" id="ARBA00022776"/>
    </source>
</evidence>
<dbReference type="EMBL" id="CAXAMN010010513">
    <property type="protein sequence ID" value="CAK9031947.1"/>
    <property type="molecule type" value="Genomic_DNA"/>
</dbReference>
<evidence type="ECO:0000256" key="5">
    <source>
        <dbReference type="ARBA" id="ARBA00023242"/>
    </source>
</evidence>